<protein>
    <submittedName>
        <fullName evidence="2">Uncharacterized protein</fullName>
    </submittedName>
</protein>
<dbReference type="KEGG" id="mco:MCJ_000400"/>
<proteinExistence type="predicted"/>
<dbReference type="eggNOG" id="ENOG5031YMH">
    <property type="taxonomic scope" value="Bacteria"/>
</dbReference>
<gene>
    <name evidence="2" type="ordered locus">MCJ_000400</name>
</gene>
<evidence type="ECO:0000313" key="3">
    <source>
        <dbReference type="Proteomes" id="UP000001491"/>
    </source>
</evidence>
<dbReference type="HOGENOM" id="CLU_1641822_0_0_14"/>
<sequence length="166" mass="19208">MAKLNKVRKDGLLQNHAFFREAVFGLFGSGLWYLERYYQAIIRFTITVVGILTIFISQVMYHTSPIQLIIEEDVRTITIIGIVLLAIALLWNAYSLIMIFLGLQKDGKLVKINDWAINEELFVEDNVLKHIDHKTYTIEEIEAGIIDEHYDLRNNHSAHCPKHKTP</sequence>
<reference evidence="3" key="1">
    <citation type="journal article" date="2009" name="BMC Bioinformatics">
        <title>The Mycoplasma conjunctivae genome sequencing, annotation and analysis.</title>
        <authorList>
            <person name="Calderon-Copete S.P."/>
            <person name="Wigger G."/>
            <person name="Wunderlin C."/>
            <person name="Schmidheini T."/>
            <person name="Frey J."/>
            <person name="Quail M.A."/>
            <person name="Falquet L."/>
        </authorList>
    </citation>
    <scope>NUCLEOTIDE SEQUENCE [LARGE SCALE GENOMIC DNA]</scope>
    <source>
        <strain evidence="3">ATCC 25834 / NCTC 10147 / HRC/581</strain>
    </source>
</reference>
<dbReference type="AlphaFoldDB" id="C5J5J5"/>
<evidence type="ECO:0000313" key="2">
    <source>
        <dbReference type="EMBL" id="CAT04718.1"/>
    </source>
</evidence>
<keyword evidence="3" id="KW-1185">Reference proteome</keyword>
<feature type="transmembrane region" description="Helical" evidence="1">
    <location>
        <begin position="41"/>
        <end position="59"/>
    </location>
</feature>
<dbReference type="EMBL" id="FM864216">
    <property type="protein sequence ID" value="CAT04718.1"/>
    <property type="molecule type" value="Genomic_DNA"/>
</dbReference>
<keyword evidence="1" id="KW-0472">Membrane</keyword>
<evidence type="ECO:0000256" key="1">
    <source>
        <dbReference type="SAM" id="Phobius"/>
    </source>
</evidence>
<feature type="transmembrane region" description="Helical" evidence="1">
    <location>
        <begin position="79"/>
        <end position="103"/>
    </location>
</feature>
<organism evidence="2 3">
    <name type="scientific">Mesomycoplasma conjunctivae (strain ATCC 25834 / NCTC 10147 / HRC/581)</name>
    <name type="common">Mycoplasma conjunctivae</name>
    <dbReference type="NCBI Taxonomy" id="572263"/>
    <lineage>
        <taxon>Bacteria</taxon>
        <taxon>Bacillati</taxon>
        <taxon>Mycoplasmatota</taxon>
        <taxon>Mycoplasmoidales</taxon>
        <taxon>Metamycoplasmataceae</taxon>
        <taxon>Mesomycoplasma</taxon>
    </lineage>
</organism>
<dbReference type="Proteomes" id="UP000001491">
    <property type="component" value="Chromosome"/>
</dbReference>
<keyword evidence="1" id="KW-0812">Transmembrane</keyword>
<name>C5J5J5_MESCH</name>
<keyword evidence="1" id="KW-1133">Transmembrane helix</keyword>
<accession>C5J5J5</accession>